<evidence type="ECO:0000313" key="2">
    <source>
        <dbReference type="Proteomes" id="UP001341840"/>
    </source>
</evidence>
<sequence length="110" mass="12476">MRTFLRICVGLSSIGHRPTPHAHNYTDQHPTHFNVTHKWLHHAYAWSGVTPPRICVESSLKPRPRVTPSPSSHAYACHPMHMRGNHICTRRFCVGNVLLSTAVPIELIEL</sequence>
<organism evidence="1 2">
    <name type="scientific">Stylosanthes scabra</name>
    <dbReference type="NCBI Taxonomy" id="79078"/>
    <lineage>
        <taxon>Eukaryota</taxon>
        <taxon>Viridiplantae</taxon>
        <taxon>Streptophyta</taxon>
        <taxon>Embryophyta</taxon>
        <taxon>Tracheophyta</taxon>
        <taxon>Spermatophyta</taxon>
        <taxon>Magnoliopsida</taxon>
        <taxon>eudicotyledons</taxon>
        <taxon>Gunneridae</taxon>
        <taxon>Pentapetalae</taxon>
        <taxon>rosids</taxon>
        <taxon>fabids</taxon>
        <taxon>Fabales</taxon>
        <taxon>Fabaceae</taxon>
        <taxon>Papilionoideae</taxon>
        <taxon>50 kb inversion clade</taxon>
        <taxon>dalbergioids sensu lato</taxon>
        <taxon>Dalbergieae</taxon>
        <taxon>Pterocarpus clade</taxon>
        <taxon>Stylosanthes</taxon>
    </lineage>
</organism>
<reference evidence="1 2" key="1">
    <citation type="journal article" date="2023" name="Plants (Basel)">
        <title>Bridging the Gap: Combining Genomics and Transcriptomics Approaches to Understand Stylosanthes scabra, an Orphan Legume from the Brazilian Caatinga.</title>
        <authorList>
            <person name="Ferreira-Neto J.R.C."/>
            <person name="da Silva M.D."/>
            <person name="Binneck E."/>
            <person name="de Melo N.F."/>
            <person name="da Silva R.H."/>
            <person name="de Melo A.L.T.M."/>
            <person name="Pandolfi V."/>
            <person name="Bustamante F.O."/>
            <person name="Brasileiro-Vidal A.C."/>
            <person name="Benko-Iseppon A.M."/>
        </authorList>
    </citation>
    <scope>NUCLEOTIDE SEQUENCE [LARGE SCALE GENOMIC DNA]</scope>
    <source>
        <tissue evidence="1">Leaves</tissue>
    </source>
</reference>
<evidence type="ECO:0000313" key="1">
    <source>
        <dbReference type="EMBL" id="MED6129212.1"/>
    </source>
</evidence>
<feature type="non-terminal residue" evidence="1">
    <location>
        <position position="110"/>
    </location>
</feature>
<proteinExistence type="predicted"/>
<accession>A0ABU6RYR3</accession>
<evidence type="ECO:0008006" key="3">
    <source>
        <dbReference type="Google" id="ProtNLM"/>
    </source>
</evidence>
<comment type="caution">
    <text evidence="1">The sequence shown here is derived from an EMBL/GenBank/DDBJ whole genome shotgun (WGS) entry which is preliminary data.</text>
</comment>
<protein>
    <recommendedName>
        <fullName evidence="3">Secreted protein</fullName>
    </recommendedName>
</protein>
<keyword evidence="2" id="KW-1185">Reference proteome</keyword>
<name>A0ABU6RYR3_9FABA</name>
<gene>
    <name evidence="1" type="ORF">PIB30_105713</name>
</gene>
<dbReference type="Proteomes" id="UP001341840">
    <property type="component" value="Unassembled WGS sequence"/>
</dbReference>
<dbReference type="EMBL" id="JASCZI010034170">
    <property type="protein sequence ID" value="MED6129212.1"/>
    <property type="molecule type" value="Genomic_DNA"/>
</dbReference>